<dbReference type="InterPro" id="IPR058626">
    <property type="entry name" value="MdtA-like_b-barrel"/>
</dbReference>
<dbReference type="PANTHER" id="PTHR30158:SF24">
    <property type="entry name" value="HLYD FAMILY SECRETION PROTEIN"/>
    <property type="match status" value="1"/>
</dbReference>
<dbReference type="Gene3D" id="2.40.420.20">
    <property type="match status" value="1"/>
</dbReference>
<dbReference type="SUPFAM" id="SSF111369">
    <property type="entry name" value="HlyD-like secretion proteins"/>
    <property type="match status" value="1"/>
</dbReference>
<dbReference type="Gene3D" id="2.40.50.100">
    <property type="match status" value="1"/>
</dbReference>
<dbReference type="OrthoDB" id="9772050at2"/>
<dbReference type="Pfam" id="PF25944">
    <property type="entry name" value="Beta-barrel_RND"/>
    <property type="match status" value="1"/>
</dbReference>
<sequence length="399" mass="42980" precursor="true">MLTHHKRIVPALVALVAVAAALFALSGCKGGNEYVPPPPPKVKVAPPERRKVTEYMRFTGNTQAVNSVDLRARIEGFLVKQAYVDGATVKKGQLLFVIQPEPYEAKVLEAKAGLQSQLAGLHQAEIEYVRAKNLLREKAGPDTDVVKWDAQREQYKAGVENAKAQIELAQINLSYTKVTAPFNGRVSRRDVDVGNLVGGGEKTLLATIISYDPMYVYFTLGERDLLRLQASRGGKAAPGKHVKIPVEVGFSGSTDYPYKGVLDYYGLGIDPKTGTILLRGELPNPDGAIAPGLFARVRIPLEKREALLVPDTAVGQDQLGRFVLILNDKNVVEQRPVTIGFSVNDMLVVDKGLKGDERVIVSDLQRVRAGGKAEPMPDASASAPAASAGTKTPPAGAKK</sequence>
<dbReference type="GO" id="GO:0022857">
    <property type="term" value="F:transmembrane transporter activity"/>
    <property type="evidence" value="ECO:0007669"/>
    <property type="project" value="InterPro"/>
</dbReference>
<dbReference type="RefSeq" id="WP_005991159.1">
    <property type="nucleotide sequence ID" value="NZ_AECZ01000003.1"/>
</dbReference>
<evidence type="ECO:0000256" key="3">
    <source>
        <dbReference type="SAM" id="MobiDB-lite"/>
    </source>
</evidence>
<protein>
    <submittedName>
        <fullName evidence="8">Efflux transporter, RND family, MFP subunit</fullName>
    </submittedName>
</protein>
<gene>
    <name evidence="8" type="ORF">DesfrDRAFT_0715</name>
</gene>
<accession>E1JSX6</accession>
<dbReference type="Pfam" id="PF25876">
    <property type="entry name" value="HH_MFP_RND"/>
    <property type="match status" value="1"/>
</dbReference>
<dbReference type="STRING" id="596151.DesfrDRAFT_0715"/>
<dbReference type="Proteomes" id="UP000006250">
    <property type="component" value="Unassembled WGS sequence"/>
</dbReference>
<keyword evidence="9" id="KW-1185">Reference proteome</keyword>
<comment type="subcellular location">
    <subcellularLocation>
        <location evidence="1">Cell envelope</location>
    </subcellularLocation>
</comment>
<reference evidence="8 9" key="1">
    <citation type="submission" date="2010-08" db="EMBL/GenBank/DDBJ databases">
        <title>The draft genome of Desulfovibrio fructosovorans JJ.</title>
        <authorList>
            <consortium name="US DOE Joint Genome Institute (JGI-PGF)"/>
            <person name="Lucas S."/>
            <person name="Copeland A."/>
            <person name="Lapidus A."/>
            <person name="Cheng J.-F."/>
            <person name="Bruce D."/>
            <person name="Goodwin L."/>
            <person name="Pitluck S."/>
            <person name="Land M.L."/>
            <person name="Hauser L."/>
            <person name="Chang Y.-J."/>
            <person name="Jeffries C."/>
            <person name="Wall J.D."/>
            <person name="Stahl D.A."/>
            <person name="Arkin A.P."/>
            <person name="Dehal P."/>
            <person name="Stolyar S.M."/>
            <person name="Hazen T.C."/>
            <person name="Woyke T.J."/>
        </authorList>
    </citation>
    <scope>NUCLEOTIDE SEQUENCE [LARGE SCALE GENOMIC DNA]</scope>
    <source>
        <strain evidence="8 9">JJ</strain>
    </source>
</reference>
<dbReference type="PROSITE" id="PS51257">
    <property type="entry name" value="PROKAR_LIPOPROTEIN"/>
    <property type="match status" value="1"/>
</dbReference>
<evidence type="ECO:0000259" key="4">
    <source>
        <dbReference type="Pfam" id="PF25876"/>
    </source>
</evidence>
<dbReference type="EMBL" id="AECZ01000003">
    <property type="protein sequence ID" value="EFL52609.1"/>
    <property type="molecule type" value="Genomic_DNA"/>
</dbReference>
<proteinExistence type="inferred from homology"/>
<feature type="region of interest" description="Disordered" evidence="3">
    <location>
        <begin position="367"/>
        <end position="399"/>
    </location>
</feature>
<evidence type="ECO:0000313" key="9">
    <source>
        <dbReference type="Proteomes" id="UP000006250"/>
    </source>
</evidence>
<dbReference type="InterPro" id="IPR058625">
    <property type="entry name" value="MdtA-like_BSH"/>
</dbReference>
<feature type="domain" description="Multidrug resistance protein MdtA-like alpha-helical hairpin" evidence="4">
    <location>
        <begin position="108"/>
        <end position="176"/>
    </location>
</feature>
<dbReference type="Pfam" id="PF25917">
    <property type="entry name" value="BSH_RND"/>
    <property type="match status" value="1"/>
</dbReference>
<dbReference type="InterPro" id="IPR006143">
    <property type="entry name" value="RND_pump_MFP"/>
</dbReference>
<dbReference type="GO" id="GO:0005886">
    <property type="term" value="C:plasma membrane"/>
    <property type="evidence" value="ECO:0007669"/>
    <property type="project" value="TreeGrafter"/>
</dbReference>
<comment type="caution">
    <text evidence="8">The sequence shown here is derived from an EMBL/GenBank/DDBJ whole genome shotgun (WGS) entry which is preliminary data.</text>
</comment>
<dbReference type="InterPro" id="IPR058624">
    <property type="entry name" value="MdtA-like_HH"/>
</dbReference>
<feature type="compositionally biased region" description="Low complexity" evidence="3">
    <location>
        <begin position="379"/>
        <end position="399"/>
    </location>
</feature>
<dbReference type="eggNOG" id="COG0845">
    <property type="taxonomic scope" value="Bacteria"/>
</dbReference>
<feature type="domain" description="Multidrug resistance protein MdtA-like C-terminal permuted SH3" evidence="7">
    <location>
        <begin position="306"/>
        <end position="366"/>
    </location>
</feature>
<evidence type="ECO:0000256" key="2">
    <source>
        <dbReference type="ARBA" id="ARBA00009477"/>
    </source>
</evidence>
<evidence type="ECO:0000256" key="1">
    <source>
        <dbReference type="ARBA" id="ARBA00004196"/>
    </source>
</evidence>
<comment type="similarity">
    <text evidence="2">Belongs to the membrane fusion protein (MFP) (TC 8.A.1) family.</text>
</comment>
<dbReference type="Gene3D" id="2.40.30.170">
    <property type="match status" value="1"/>
</dbReference>
<dbReference type="Gene3D" id="1.10.287.470">
    <property type="entry name" value="Helix hairpin bin"/>
    <property type="match status" value="1"/>
</dbReference>
<feature type="domain" description="Multidrug resistance protein MdtA-like barrel-sandwich hybrid" evidence="5">
    <location>
        <begin position="66"/>
        <end position="208"/>
    </location>
</feature>
<dbReference type="InterPro" id="IPR058627">
    <property type="entry name" value="MdtA-like_C"/>
</dbReference>
<dbReference type="NCBIfam" id="TIGR01730">
    <property type="entry name" value="RND_mfp"/>
    <property type="match status" value="1"/>
</dbReference>
<dbReference type="Pfam" id="PF25967">
    <property type="entry name" value="RND-MFP_C"/>
    <property type="match status" value="1"/>
</dbReference>
<organism evidence="8 9">
    <name type="scientific">Solidesulfovibrio fructosivorans JJ]</name>
    <dbReference type="NCBI Taxonomy" id="596151"/>
    <lineage>
        <taxon>Bacteria</taxon>
        <taxon>Pseudomonadati</taxon>
        <taxon>Thermodesulfobacteriota</taxon>
        <taxon>Desulfovibrionia</taxon>
        <taxon>Desulfovibrionales</taxon>
        <taxon>Desulfovibrionaceae</taxon>
        <taxon>Solidesulfovibrio</taxon>
    </lineage>
</organism>
<dbReference type="AlphaFoldDB" id="E1JSX6"/>
<evidence type="ECO:0000259" key="5">
    <source>
        <dbReference type="Pfam" id="PF25917"/>
    </source>
</evidence>
<evidence type="ECO:0000313" key="8">
    <source>
        <dbReference type="EMBL" id="EFL52609.1"/>
    </source>
</evidence>
<evidence type="ECO:0000259" key="6">
    <source>
        <dbReference type="Pfam" id="PF25944"/>
    </source>
</evidence>
<feature type="domain" description="Multidrug resistance protein MdtA-like beta-barrel" evidence="6">
    <location>
        <begin position="213"/>
        <end position="301"/>
    </location>
</feature>
<evidence type="ECO:0000259" key="7">
    <source>
        <dbReference type="Pfam" id="PF25967"/>
    </source>
</evidence>
<dbReference type="GO" id="GO:0046677">
    <property type="term" value="P:response to antibiotic"/>
    <property type="evidence" value="ECO:0007669"/>
    <property type="project" value="TreeGrafter"/>
</dbReference>
<dbReference type="GO" id="GO:0030313">
    <property type="term" value="C:cell envelope"/>
    <property type="evidence" value="ECO:0007669"/>
    <property type="project" value="UniProtKB-SubCell"/>
</dbReference>
<dbReference type="PANTHER" id="PTHR30158">
    <property type="entry name" value="ACRA/E-RELATED COMPONENT OF DRUG EFFLUX TRANSPORTER"/>
    <property type="match status" value="1"/>
</dbReference>
<name>E1JSX6_SOLFR</name>